<organism evidence="3 4">
    <name type="scientific">Verminephrobacter aporrectodeae subsp. tuberculatae</name>
    <dbReference type="NCBI Taxonomy" id="1110392"/>
    <lineage>
        <taxon>Bacteria</taxon>
        <taxon>Pseudomonadati</taxon>
        <taxon>Pseudomonadota</taxon>
        <taxon>Betaproteobacteria</taxon>
        <taxon>Burkholderiales</taxon>
        <taxon>Comamonadaceae</taxon>
        <taxon>Verminephrobacter</taxon>
    </lineage>
</organism>
<proteinExistence type="predicted"/>
<comment type="caution">
    <text evidence="3">The sequence shown here is derived from an EMBL/GenBank/DDBJ whole genome shotgun (WGS) entry which is preliminary data.</text>
</comment>
<dbReference type="InterPro" id="IPR014507">
    <property type="entry name" value="Baseplate_assembly_J_pred"/>
</dbReference>
<evidence type="ECO:0000259" key="1">
    <source>
        <dbReference type="Pfam" id="PF26078"/>
    </source>
</evidence>
<dbReference type="EMBL" id="QZCW01000001">
    <property type="protein sequence ID" value="MCW5319627.1"/>
    <property type="molecule type" value="Genomic_DNA"/>
</dbReference>
<dbReference type="PANTHER" id="PTHR35862">
    <property type="entry name" value="FELS-2 PROPHAGE PROTEIN"/>
    <property type="match status" value="1"/>
</dbReference>
<accession>A0ABT3KNA7</accession>
<feature type="domain" description="Baseplate J-like C-terminal" evidence="2">
    <location>
        <begin position="198"/>
        <end position="275"/>
    </location>
</feature>
<dbReference type="InterPro" id="IPR058531">
    <property type="entry name" value="Baseplate_J_M"/>
</dbReference>
<feature type="domain" description="Baseplate J-like central" evidence="1">
    <location>
        <begin position="115"/>
        <end position="192"/>
    </location>
</feature>
<gene>
    <name evidence="3" type="ORF">D5039_00055</name>
</gene>
<reference evidence="4" key="1">
    <citation type="submission" date="2023-07" db="EMBL/GenBank/DDBJ databases">
        <title>Verminephrobacter genomes.</title>
        <authorList>
            <person name="Lund M.B."/>
        </authorList>
    </citation>
    <scope>NUCLEOTIDE SEQUENCE [LARGE SCALE GENOMIC DNA]</scope>
    <source>
        <strain evidence="4">AtM5-05</strain>
    </source>
</reference>
<keyword evidence="4" id="KW-1185">Reference proteome</keyword>
<dbReference type="Pfam" id="PF26079">
    <property type="entry name" value="Baseplate_J_C"/>
    <property type="match status" value="1"/>
</dbReference>
<dbReference type="Pfam" id="PF26078">
    <property type="entry name" value="Baseplate_J_M"/>
    <property type="match status" value="1"/>
</dbReference>
<dbReference type="RefSeq" id="WP_265280626.1">
    <property type="nucleotide sequence ID" value="NZ_QZCW01000001.1"/>
</dbReference>
<dbReference type="PIRSF" id="PIRSF020481">
    <property type="entry name" value="BAP"/>
    <property type="match status" value="1"/>
</dbReference>
<dbReference type="Proteomes" id="UP001208935">
    <property type="component" value="Unassembled WGS sequence"/>
</dbReference>
<dbReference type="InterPro" id="IPR058530">
    <property type="entry name" value="Baseplate_J-like_C"/>
</dbReference>
<dbReference type="InterPro" id="IPR052726">
    <property type="entry name" value="Phage_Baseplate_Hub"/>
</dbReference>
<evidence type="ECO:0000313" key="3">
    <source>
        <dbReference type="EMBL" id="MCW5319627.1"/>
    </source>
</evidence>
<sequence>MSRRIDLSRIAPPEVVESLAFETIYQEMKDAFRRLHPQWTASLESDPVVKLLEVAAYREMLVRARVNDAARAVMLAYAGGSDLEHLAVLLGVTRLEGETDTRLRTRTQLSLEGFSTAGPALSYVFHALSASQEVRDVTVSSPEPGRVRVVVLAEPSATHLDGVPDAALIRAVDAKVSAEDVRPLTDQVSVVPAQVILYSVRADLQVASGPDAQVVLTSAQAALDAYVQQQFGLGRDVTVSGLHAALHQAGVTRVDLIEPTASKTIEPHQAARCSGTTVRIAGVMT</sequence>
<evidence type="ECO:0000313" key="4">
    <source>
        <dbReference type="Proteomes" id="UP001208935"/>
    </source>
</evidence>
<protein>
    <submittedName>
        <fullName evidence="3">Baseplate assembly protein</fullName>
    </submittedName>
</protein>
<dbReference type="PANTHER" id="PTHR35862:SF1">
    <property type="entry name" value="FELS-2 PROPHAGE PROTEIN"/>
    <property type="match status" value="1"/>
</dbReference>
<evidence type="ECO:0000259" key="2">
    <source>
        <dbReference type="Pfam" id="PF26079"/>
    </source>
</evidence>
<name>A0ABT3KNA7_9BURK</name>